<dbReference type="PANTHER" id="PTHR46237:SF1">
    <property type="entry name" value="CYTOCHROME B5 REDUCTASE 4"/>
    <property type="match status" value="1"/>
</dbReference>
<evidence type="ECO:0000313" key="8">
    <source>
        <dbReference type="Proteomes" id="UP001642409"/>
    </source>
</evidence>
<comment type="similarity">
    <text evidence="4">Belongs to the cytochrome b5 family.</text>
</comment>
<evidence type="ECO:0000256" key="3">
    <source>
        <dbReference type="ARBA" id="ARBA00023004"/>
    </source>
</evidence>
<dbReference type="Proteomes" id="UP001642409">
    <property type="component" value="Unassembled WGS sequence"/>
</dbReference>
<dbReference type="Pfam" id="PF00173">
    <property type="entry name" value="Cyt-b5"/>
    <property type="match status" value="1"/>
</dbReference>
<dbReference type="InterPro" id="IPR051872">
    <property type="entry name" value="Cytochrome_b5/Flavoprotein_Rdt"/>
</dbReference>
<evidence type="ECO:0000313" key="7">
    <source>
        <dbReference type="EMBL" id="CAL6092070.1"/>
    </source>
</evidence>
<evidence type="ECO:0000259" key="5">
    <source>
        <dbReference type="PROSITE" id="PS50255"/>
    </source>
</evidence>
<dbReference type="EMBL" id="CAXDID020000441">
    <property type="protein sequence ID" value="CAL6092070.1"/>
    <property type="molecule type" value="Genomic_DNA"/>
</dbReference>
<dbReference type="PROSITE" id="PS00191">
    <property type="entry name" value="CYTOCHROME_B5_1"/>
    <property type="match status" value="1"/>
</dbReference>
<keyword evidence="2 4" id="KW-0479">Metal-binding</keyword>
<reference evidence="6" key="1">
    <citation type="submission" date="2023-06" db="EMBL/GenBank/DDBJ databases">
        <authorList>
            <person name="Kurt Z."/>
        </authorList>
    </citation>
    <scope>NUCLEOTIDE SEQUENCE</scope>
</reference>
<dbReference type="SMART" id="SM01117">
    <property type="entry name" value="Cyt-b5"/>
    <property type="match status" value="1"/>
</dbReference>
<keyword evidence="3 4" id="KW-0408">Iron</keyword>
<dbReference type="SUPFAM" id="SSF55856">
    <property type="entry name" value="Cytochrome b5-like heme/steroid binding domain"/>
    <property type="match status" value="1"/>
</dbReference>
<feature type="domain" description="Cytochrome b5 heme-binding" evidence="5">
    <location>
        <begin position="27"/>
        <end position="103"/>
    </location>
</feature>
<keyword evidence="1 4" id="KW-0349">Heme</keyword>
<accession>A0AA86TRV1</accession>
<name>A0AA86TRV1_9EUKA</name>
<dbReference type="GO" id="GO:0005737">
    <property type="term" value="C:cytoplasm"/>
    <property type="evidence" value="ECO:0007669"/>
    <property type="project" value="TreeGrafter"/>
</dbReference>
<dbReference type="AlphaFoldDB" id="A0AA86TRV1"/>
<comment type="caution">
    <text evidence="6">The sequence shown here is derived from an EMBL/GenBank/DDBJ whole genome shotgun (WGS) entry which is preliminary data.</text>
</comment>
<dbReference type="GO" id="GO:0046872">
    <property type="term" value="F:metal ion binding"/>
    <property type="evidence" value="ECO:0007669"/>
    <property type="project" value="UniProtKB-UniRule"/>
</dbReference>
<reference evidence="7 8" key="2">
    <citation type="submission" date="2024-07" db="EMBL/GenBank/DDBJ databases">
        <authorList>
            <person name="Akdeniz Z."/>
        </authorList>
    </citation>
    <scope>NUCLEOTIDE SEQUENCE [LARGE SCALE GENOMIC DNA]</scope>
</reference>
<sequence length="119" mass="13440">MRPGPSGIAFINKMKSMTSPNMQAVESNYLSLAQILEHNTPTDGWIIYRNYVYDVTPYLMYHPGGTDCFIPLLGTDITETCQKIHNWVNIEFSIKKLVIGKVAVKEVTVSSEKRNPFGK</sequence>
<organism evidence="6">
    <name type="scientific">Hexamita inflata</name>
    <dbReference type="NCBI Taxonomy" id="28002"/>
    <lineage>
        <taxon>Eukaryota</taxon>
        <taxon>Metamonada</taxon>
        <taxon>Diplomonadida</taxon>
        <taxon>Hexamitidae</taxon>
        <taxon>Hexamitinae</taxon>
        <taxon>Hexamita</taxon>
    </lineage>
</organism>
<evidence type="ECO:0000256" key="1">
    <source>
        <dbReference type="ARBA" id="ARBA00022617"/>
    </source>
</evidence>
<dbReference type="GO" id="GO:0004128">
    <property type="term" value="F:cytochrome-b5 reductase activity, acting on NAD(P)H"/>
    <property type="evidence" value="ECO:0007669"/>
    <property type="project" value="TreeGrafter"/>
</dbReference>
<dbReference type="InterPro" id="IPR036400">
    <property type="entry name" value="Cyt_B5-like_heme/steroid_sf"/>
</dbReference>
<gene>
    <name evidence="7" type="ORF">HINF_LOCUS66089</name>
    <name evidence="6" type="ORF">HINF_LOCUS7923</name>
</gene>
<dbReference type="EMBL" id="CATOUU010000198">
    <property type="protein sequence ID" value="CAI9920278.1"/>
    <property type="molecule type" value="Genomic_DNA"/>
</dbReference>
<proteinExistence type="inferred from homology"/>
<dbReference type="PROSITE" id="PS50255">
    <property type="entry name" value="CYTOCHROME_B5_2"/>
    <property type="match status" value="1"/>
</dbReference>
<dbReference type="PANTHER" id="PTHR46237">
    <property type="entry name" value="CYTOCHROME B5 REDUCTASE 4 FAMILY MEMBER"/>
    <property type="match status" value="1"/>
</dbReference>
<dbReference type="InterPro" id="IPR001199">
    <property type="entry name" value="Cyt_B5-like_heme/steroid-bd"/>
</dbReference>
<dbReference type="Gene3D" id="3.10.120.10">
    <property type="entry name" value="Cytochrome b5-like heme/steroid binding domain"/>
    <property type="match status" value="1"/>
</dbReference>
<keyword evidence="8" id="KW-1185">Reference proteome</keyword>
<evidence type="ECO:0000313" key="6">
    <source>
        <dbReference type="EMBL" id="CAI9920278.1"/>
    </source>
</evidence>
<evidence type="ECO:0000256" key="4">
    <source>
        <dbReference type="RuleBase" id="RU362121"/>
    </source>
</evidence>
<dbReference type="GO" id="GO:0020037">
    <property type="term" value="F:heme binding"/>
    <property type="evidence" value="ECO:0007669"/>
    <property type="project" value="UniProtKB-UniRule"/>
</dbReference>
<evidence type="ECO:0000256" key="2">
    <source>
        <dbReference type="ARBA" id="ARBA00022723"/>
    </source>
</evidence>
<dbReference type="InterPro" id="IPR018506">
    <property type="entry name" value="Cyt_B5_heme-BS"/>
</dbReference>
<protein>
    <submittedName>
        <fullName evidence="6">Outer mitochondrial membrane</fullName>
    </submittedName>
</protein>